<sequence length="110" mass="12327">MDKSRANEDDPADTFPSRPPSQGSRGADIGMTKSFEIEGLRITATRIERRQMDQRLDVFWPRWPALDIRQICRAFPGEWPGRCLGTARQGQDLVAATPQIGKKMLANEAA</sequence>
<evidence type="ECO:0000256" key="1">
    <source>
        <dbReference type="SAM" id="MobiDB-lite"/>
    </source>
</evidence>
<name>A0A0F9VXK8_9ZZZZ</name>
<dbReference type="EMBL" id="LAZR01000267">
    <property type="protein sequence ID" value="KKN78201.1"/>
    <property type="molecule type" value="Genomic_DNA"/>
</dbReference>
<comment type="caution">
    <text evidence="2">The sequence shown here is derived from an EMBL/GenBank/DDBJ whole genome shotgun (WGS) entry which is preliminary data.</text>
</comment>
<protein>
    <submittedName>
        <fullName evidence="2">Uncharacterized protein</fullName>
    </submittedName>
</protein>
<organism evidence="2">
    <name type="scientific">marine sediment metagenome</name>
    <dbReference type="NCBI Taxonomy" id="412755"/>
    <lineage>
        <taxon>unclassified sequences</taxon>
        <taxon>metagenomes</taxon>
        <taxon>ecological metagenomes</taxon>
    </lineage>
</organism>
<dbReference type="AlphaFoldDB" id="A0A0F9VXK8"/>
<reference evidence="2" key="1">
    <citation type="journal article" date="2015" name="Nature">
        <title>Complex archaea that bridge the gap between prokaryotes and eukaryotes.</title>
        <authorList>
            <person name="Spang A."/>
            <person name="Saw J.H."/>
            <person name="Jorgensen S.L."/>
            <person name="Zaremba-Niedzwiedzka K."/>
            <person name="Martijn J."/>
            <person name="Lind A.E."/>
            <person name="van Eijk R."/>
            <person name="Schleper C."/>
            <person name="Guy L."/>
            <person name="Ettema T.J."/>
        </authorList>
    </citation>
    <scope>NUCLEOTIDE SEQUENCE</scope>
</reference>
<proteinExistence type="predicted"/>
<accession>A0A0F9VXK8</accession>
<feature type="region of interest" description="Disordered" evidence="1">
    <location>
        <begin position="1"/>
        <end position="30"/>
    </location>
</feature>
<gene>
    <name evidence="2" type="ORF">LCGC14_0353020</name>
</gene>
<evidence type="ECO:0000313" key="2">
    <source>
        <dbReference type="EMBL" id="KKN78201.1"/>
    </source>
</evidence>